<sequence>MSIERDKKISPQPPGTLPRSDWLEALPASTGMLPDVVLCRTKTIDLLLGPLGGSSIRLDAEVRMNELATSRCKALFEQIGLKPSLVSAELLTVLVCKEAFRSCGEEFPWNDLMPKYAAKGMAGSGPSAEYAAYYRRRAGPRAGDDDPKLLRTKHLGSGSSSATEAPATRETAPALPSQALLAQKQSSTHPEQPFGSRSLPFKFGDVDGPVTSPPAPESQSVNLEQKKAPSVDKANGAPPRTDGHSGTPGPNPAKSKDRATPDPPKPNTPPSEH</sequence>
<accession>A0AAV9G4Q6</accession>
<keyword evidence="3" id="KW-1185">Reference proteome</keyword>
<protein>
    <submittedName>
        <fullName evidence="2">Uncharacterized protein</fullName>
    </submittedName>
</protein>
<dbReference type="Proteomes" id="UP001321760">
    <property type="component" value="Unassembled WGS sequence"/>
</dbReference>
<organism evidence="2 3">
    <name type="scientific">Podospora aff. communis PSN243</name>
    <dbReference type="NCBI Taxonomy" id="3040156"/>
    <lineage>
        <taxon>Eukaryota</taxon>
        <taxon>Fungi</taxon>
        <taxon>Dikarya</taxon>
        <taxon>Ascomycota</taxon>
        <taxon>Pezizomycotina</taxon>
        <taxon>Sordariomycetes</taxon>
        <taxon>Sordariomycetidae</taxon>
        <taxon>Sordariales</taxon>
        <taxon>Podosporaceae</taxon>
        <taxon>Podospora</taxon>
    </lineage>
</organism>
<reference evidence="2" key="1">
    <citation type="journal article" date="2023" name="Mol. Phylogenet. Evol.">
        <title>Genome-scale phylogeny and comparative genomics of the fungal order Sordariales.</title>
        <authorList>
            <person name="Hensen N."/>
            <person name="Bonometti L."/>
            <person name="Westerberg I."/>
            <person name="Brannstrom I.O."/>
            <person name="Guillou S."/>
            <person name="Cros-Aarteil S."/>
            <person name="Calhoun S."/>
            <person name="Haridas S."/>
            <person name="Kuo A."/>
            <person name="Mondo S."/>
            <person name="Pangilinan J."/>
            <person name="Riley R."/>
            <person name="LaButti K."/>
            <person name="Andreopoulos B."/>
            <person name="Lipzen A."/>
            <person name="Chen C."/>
            <person name="Yan M."/>
            <person name="Daum C."/>
            <person name="Ng V."/>
            <person name="Clum A."/>
            <person name="Steindorff A."/>
            <person name="Ohm R.A."/>
            <person name="Martin F."/>
            <person name="Silar P."/>
            <person name="Natvig D.O."/>
            <person name="Lalanne C."/>
            <person name="Gautier V."/>
            <person name="Ament-Velasquez S.L."/>
            <person name="Kruys A."/>
            <person name="Hutchinson M.I."/>
            <person name="Powell A.J."/>
            <person name="Barry K."/>
            <person name="Miller A.N."/>
            <person name="Grigoriev I.V."/>
            <person name="Debuchy R."/>
            <person name="Gladieux P."/>
            <person name="Hiltunen Thoren M."/>
            <person name="Johannesson H."/>
        </authorList>
    </citation>
    <scope>NUCLEOTIDE SEQUENCE</scope>
    <source>
        <strain evidence="2">PSN243</strain>
    </source>
</reference>
<gene>
    <name evidence="2" type="ORF">QBC34DRAFT_387636</name>
</gene>
<evidence type="ECO:0000256" key="1">
    <source>
        <dbReference type="SAM" id="MobiDB-lite"/>
    </source>
</evidence>
<feature type="region of interest" description="Disordered" evidence="1">
    <location>
        <begin position="141"/>
        <end position="273"/>
    </location>
</feature>
<feature type="compositionally biased region" description="Low complexity" evidence="1">
    <location>
        <begin position="159"/>
        <end position="187"/>
    </location>
</feature>
<dbReference type="EMBL" id="MU866033">
    <property type="protein sequence ID" value="KAK4442101.1"/>
    <property type="molecule type" value="Genomic_DNA"/>
</dbReference>
<comment type="caution">
    <text evidence="2">The sequence shown here is derived from an EMBL/GenBank/DDBJ whole genome shotgun (WGS) entry which is preliminary data.</text>
</comment>
<evidence type="ECO:0000313" key="3">
    <source>
        <dbReference type="Proteomes" id="UP001321760"/>
    </source>
</evidence>
<name>A0AAV9G4Q6_9PEZI</name>
<reference evidence="2" key="2">
    <citation type="submission" date="2023-05" db="EMBL/GenBank/DDBJ databases">
        <authorList>
            <consortium name="Lawrence Berkeley National Laboratory"/>
            <person name="Steindorff A."/>
            <person name="Hensen N."/>
            <person name="Bonometti L."/>
            <person name="Westerberg I."/>
            <person name="Brannstrom I.O."/>
            <person name="Guillou S."/>
            <person name="Cros-Aarteil S."/>
            <person name="Calhoun S."/>
            <person name="Haridas S."/>
            <person name="Kuo A."/>
            <person name="Mondo S."/>
            <person name="Pangilinan J."/>
            <person name="Riley R."/>
            <person name="Labutti K."/>
            <person name="Andreopoulos B."/>
            <person name="Lipzen A."/>
            <person name="Chen C."/>
            <person name="Yanf M."/>
            <person name="Daum C."/>
            <person name="Ng V."/>
            <person name="Clum A."/>
            <person name="Ohm R."/>
            <person name="Martin F."/>
            <person name="Silar P."/>
            <person name="Natvig D."/>
            <person name="Lalanne C."/>
            <person name="Gautier V."/>
            <person name="Ament-Velasquez S.L."/>
            <person name="Kruys A."/>
            <person name="Hutchinson M.I."/>
            <person name="Powell A.J."/>
            <person name="Barry K."/>
            <person name="Miller A.N."/>
            <person name="Grigoriev I.V."/>
            <person name="Debuchy R."/>
            <person name="Gladieux P."/>
            <person name="Thoren M.H."/>
            <person name="Johannesson H."/>
        </authorList>
    </citation>
    <scope>NUCLEOTIDE SEQUENCE</scope>
    <source>
        <strain evidence="2">PSN243</strain>
    </source>
</reference>
<feature type="region of interest" description="Disordered" evidence="1">
    <location>
        <begin position="1"/>
        <end position="20"/>
    </location>
</feature>
<evidence type="ECO:0000313" key="2">
    <source>
        <dbReference type="EMBL" id="KAK4442101.1"/>
    </source>
</evidence>
<proteinExistence type="predicted"/>
<dbReference type="AlphaFoldDB" id="A0AAV9G4Q6"/>
<feature type="compositionally biased region" description="Pro residues" evidence="1">
    <location>
        <begin position="261"/>
        <end position="273"/>
    </location>
</feature>